<keyword evidence="4" id="KW-1185">Reference proteome</keyword>
<dbReference type="PANTHER" id="PTHR10948:SF23">
    <property type="entry name" value="TRANSPOSASE INSI FOR INSERTION SEQUENCE ELEMENT IS30A-RELATED"/>
    <property type="match status" value="1"/>
</dbReference>
<evidence type="ECO:0000313" key="3">
    <source>
        <dbReference type="EMBL" id="MPY10743.1"/>
    </source>
</evidence>
<dbReference type="AlphaFoldDB" id="A0A7X1NPV3"/>
<evidence type="ECO:0000256" key="1">
    <source>
        <dbReference type="ARBA" id="ARBA00023172"/>
    </source>
</evidence>
<dbReference type="GO" id="GO:0015074">
    <property type="term" value="P:DNA integration"/>
    <property type="evidence" value="ECO:0007669"/>
    <property type="project" value="InterPro"/>
</dbReference>
<dbReference type="PROSITE" id="PS50994">
    <property type="entry name" value="INTEGRASE"/>
    <property type="match status" value="1"/>
</dbReference>
<name>A0A7X1NPV3_9MICC</name>
<comment type="caution">
    <text evidence="3">The sequence shown here is derived from an EMBL/GenBank/DDBJ whole genome shotgun (WGS) entry which is preliminary data.</text>
</comment>
<dbReference type="EMBL" id="VJXX01000002">
    <property type="protein sequence ID" value="MPY10743.1"/>
    <property type="molecule type" value="Genomic_DNA"/>
</dbReference>
<dbReference type="Gene3D" id="3.30.420.10">
    <property type="entry name" value="Ribonuclease H-like superfamily/Ribonuclease H"/>
    <property type="match status" value="1"/>
</dbReference>
<dbReference type="SUPFAM" id="SSF53098">
    <property type="entry name" value="Ribonuclease H-like"/>
    <property type="match status" value="1"/>
</dbReference>
<protein>
    <submittedName>
        <fullName evidence="3">IS30 family transposase</fullName>
    </submittedName>
</protein>
<dbReference type="InterPro" id="IPR001584">
    <property type="entry name" value="Integrase_cat-core"/>
</dbReference>
<dbReference type="OrthoDB" id="9803231at2"/>
<dbReference type="GO" id="GO:0005829">
    <property type="term" value="C:cytosol"/>
    <property type="evidence" value="ECO:0007669"/>
    <property type="project" value="TreeGrafter"/>
</dbReference>
<dbReference type="InterPro" id="IPR012337">
    <property type="entry name" value="RNaseH-like_sf"/>
</dbReference>
<dbReference type="GO" id="GO:0003676">
    <property type="term" value="F:nucleic acid binding"/>
    <property type="evidence" value="ECO:0007669"/>
    <property type="project" value="InterPro"/>
</dbReference>
<proteinExistence type="predicted"/>
<dbReference type="Pfam" id="PF00665">
    <property type="entry name" value="rve"/>
    <property type="match status" value="1"/>
</dbReference>
<dbReference type="GO" id="GO:0004803">
    <property type="term" value="F:transposase activity"/>
    <property type="evidence" value="ECO:0007669"/>
    <property type="project" value="TreeGrafter"/>
</dbReference>
<accession>A0A7X1NPV3</accession>
<reference evidence="4" key="1">
    <citation type="submission" date="2019-07" db="EMBL/GenBank/DDBJ databases">
        <title>Arthrobacter KR32 sp. nov., isolated from mountain cheese made of cows milk.</title>
        <authorList>
            <person name="Flegler A."/>
        </authorList>
    </citation>
    <scope>NUCLEOTIDE SEQUENCE [LARGE SCALE GENOMIC DNA]</scope>
    <source>
        <strain evidence="4">KR32</strain>
    </source>
</reference>
<dbReference type="RefSeq" id="WP_152815024.1">
    <property type="nucleotide sequence ID" value="NZ_VJXX01000002.1"/>
</dbReference>
<sequence length="391" mass="44862">MVRDFGFTAEQQDQLWVQWRQRDSLRTIAMDVGTTHQKVRRFLLQSGGIRLPASKRNERHLSAADREEISRGIAAGYSAAVIATVLGRASSTVSREIHRNGGREQYRAVTADQRAMLHAKRPKPQRLDTNLMLLIVVAFKLGQDWSPEQISQWLRRTYPEDATMRLSHEAIYRSIYIAERKALARCLGRPSQHLRSGRTMRVPRPARVSNRGRLKNMVSIHARPASIEERTEVGHWEGDLVMGSRPSAVATLVDRKTRYVRLVRLPNGIKANVVRAALTSSFRALPEGQRLSLTWDRGRELAEHQELTAELNLPVYFCDKRSPWQRGTNENTNRLLRQYLPKNGDLRQFSQQDLDEMADKINTRPRKVLDWGTSAHEFQVVARRDPQASRP</sequence>
<dbReference type="InterPro" id="IPR053392">
    <property type="entry name" value="Transposase_IS30-like"/>
</dbReference>
<dbReference type="InterPro" id="IPR025246">
    <property type="entry name" value="IS30-like_HTH"/>
</dbReference>
<feature type="domain" description="Integrase catalytic" evidence="2">
    <location>
        <begin position="220"/>
        <end position="385"/>
    </location>
</feature>
<dbReference type="Proteomes" id="UP000326464">
    <property type="component" value="Unassembled WGS sequence"/>
</dbReference>
<dbReference type="Pfam" id="PF13936">
    <property type="entry name" value="HTH_38"/>
    <property type="match status" value="1"/>
</dbReference>
<dbReference type="PANTHER" id="PTHR10948">
    <property type="entry name" value="TRANSPOSASE"/>
    <property type="match status" value="1"/>
</dbReference>
<dbReference type="GO" id="GO:0032196">
    <property type="term" value="P:transposition"/>
    <property type="evidence" value="ECO:0007669"/>
    <property type="project" value="TreeGrafter"/>
</dbReference>
<evidence type="ECO:0000313" key="4">
    <source>
        <dbReference type="Proteomes" id="UP000326464"/>
    </source>
</evidence>
<gene>
    <name evidence="3" type="ORF">FNH21_08435</name>
</gene>
<evidence type="ECO:0000259" key="2">
    <source>
        <dbReference type="PROSITE" id="PS50994"/>
    </source>
</evidence>
<dbReference type="InterPro" id="IPR051917">
    <property type="entry name" value="Transposase-Integrase"/>
</dbReference>
<organism evidence="3 4">
    <name type="scientific">Arthrobacter bussei</name>
    <dbReference type="NCBI Taxonomy" id="2594179"/>
    <lineage>
        <taxon>Bacteria</taxon>
        <taxon>Bacillati</taxon>
        <taxon>Actinomycetota</taxon>
        <taxon>Actinomycetes</taxon>
        <taxon>Micrococcales</taxon>
        <taxon>Micrococcaceae</taxon>
        <taxon>Arthrobacter</taxon>
    </lineage>
</organism>
<dbReference type="InterPro" id="IPR036397">
    <property type="entry name" value="RNaseH_sf"/>
</dbReference>
<dbReference type="NCBIfam" id="NF033563">
    <property type="entry name" value="transpos_IS30"/>
    <property type="match status" value="1"/>
</dbReference>
<keyword evidence="1" id="KW-0233">DNA recombination</keyword>
<dbReference type="GO" id="GO:0006310">
    <property type="term" value="P:DNA recombination"/>
    <property type="evidence" value="ECO:0007669"/>
    <property type="project" value="UniProtKB-KW"/>
</dbReference>